<dbReference type="KEGG" id="tet:TTHERM_00992690"/>
<dbReference type="HOGENOM" id="CLU_1690276_0_0_1"/>
<keyword evidence="1" id="KW-0472">Membrane</keyword>
<accession>Q22DD3</accession>
<feature type="transmembrane region" description="Helical" evidence="1">
    <location>
        <begin position="77"/>
        <end position="95"/>
    </location>
</feature>
<dbReference type="AlphaFoldDB" id="Q22DD3"/>
<keyword evidence="1 2" id="KW-0812">Transmembrane</keyword>
<protein>
    <submittedName>
        <fullName evidence="2">Transmembrane protein, putative</fullName>
    </submittedName>
</protein>
<keyword evidence="1" id="KW-1133">Transmembrane helix</keyword>
<sequence>MIRQVAFKQIQLLNQINKAHFSRFEKVVYKESPSTVIDYSKLIYNPTEKLKFQKDGKCLLYFYTPRVYTHTFHRAKYFVPFYYICTLIGNNPLYLTMPASMPLYFVAQCFLISRMLSQQANLRRIPQEIYLLEDGETIEVVWLKQFYRKLKGDPTTQNFHITQLQNPQIGDQFRPLGGDLFPSTMPFQDIYPMKYAWTKYYFTPQQYFFIPKYCNYVNMEVLVNVFNGKIVNTSKDYVEHIDYKLKDKYTNV</sequence>
<evidence type="ECO:0000313" key="3">
    <source>
        <dbReference type="Proteomes" id="UP000009168"/>
    </source>
</evidence>
<organism evidence="2 3">
    <name type="scientific">Tetrahymena thermophila (strain SB210)</name>
    <dbReference type="NCBI Taxonomy" id="312017"/>
    <lineage>
        <taxon>Eukaryota</taxon>
        <taxon>Sar</taxon>
        <taxon>Alveolata</taxon>
        <taxon>Ciliophora</taxon>
        <taxon>Intramacronucleata</taxon>
        <taxon>Oligohymenophorea</taxon>
        <taxon>Hymenostomatida</taxon>
        <taxon>Tetrahymenina</taxon>
        <taxon>Tetrahymenidae</taxon>
        <taxon>Tetrahymena</taxon>
    </lineage>
</organism>
<dbReference type="GeneID" id="7833090"/>
<reference evidence="2" key="2">
    <citation type="submission" date="2014-02" db="EMBL/GenBank/DDBJ databases">
        <title>Annotation update of Tetrahymena thermophila SB210.</title>
        <authorList>
            <person name="Bidwell S."/>
            <person name="Michalis H.M."/>
            <person name="Zafar N."/>
            <person name="Joardar V."/>
            <person name="Miao W."/>
            <person name="Russ C."/>
            <person name="Eisen J."/>
            <person name="Wu M."/>
            <person name="Wu D."/>
            <person name="Nierman W."/>
            <person name="Orias E."/>
            <person name="Delcher A."/>
            <person name="Salzberg S."/>
            <person name="Coyne R."/>
        </authorList>
    </citation>
    <scope>NUCLEOTIDE SEQUENCE</scope>
    <source>
        <strain evidence="2">SB210</strain>
    </source>
</reference>
<dbReference type="RefSeq" id="XP_001030932.2">
    <property type="nucleotide sequence ID" value="XM_001030932.2"/>
</dbReference>
<dbReference type="OrthoDB" id="289927at2759"/>
<dbReference type="eggNOG" id="ENOG502SVTH">
    <property type="taxonomic scope" value="Eukaryota"/>
</dbReference>
<evidence type="ECO:0000256" key="1">
    <source>
        <dbReference type="SAM" id="Phobius"/>
    </source>
</evidence>
<dbReference type="EMBL" id="GG662439">
    <property type="protein sequence ID" value="EAR83269.2"/>
    <property type="molecule type" value="Genomic_DNA"/>
</dbReference>
<name>Q22DD3_TETTS</name>
<proteinExistence type="predicted"/>
<keyword evidence="3" id="KW-1185">Reference proteome</keyword>
<evidence type="ECO:0000313" key="2">
    <source>
        <dbReference type="EMBL" id="EAR83269.2"/>
    </source>
</evidence>
<dbReference type="InParanoid" id="Q22DD3"/>
<gene>
    <name evidence="2" type="ORF">TTHERM_00992690</name>
</gene>
<reference evidence="2" key="1">
    <citation type="submission" date="2008-09" db="EMBL/GenBank/DDBJ databases">
        <authorList>
            <person name="Eisen J.A."/>
            <person name="Wu M."/>
            <person name="Wu D."/>
            <person name="Nierman W.C."/>
            <person name="Orias E."/>
            <person name="Delcher A.L."/>
            <person name="Salzberg S.L."/>
        </authorList>
    </citation>
    <scope>NUCLEOTIDE SEQUENCE</scope>
    <source>
        <strain evidence="2">SB210</strain>
    </source>
</reference>
<dbReference type="Proteomes" id="UP000009168">
    <property type="component" value="Unassembled WGS sequence"/>
</dbReference>